<comment type="caution">
    <text evidence="1">The sequence shown here is derived from an EMBL/GenBank/DDBJ whole genome shotgun (WGS) entry which is preliminary data.</text>
</comment>
<organism evidence="1 2">
    <name type="scientific">Aldrovandia affinis</name>
    <dbReference type="NCBI Taxonomy" id="143900"/>
    <lineage>
        <taxon>Eukaryota</taxon>
        <taxon>Metazoa</taxon>
        <taxon>Chordata</taxon>
        <taxon>Craniata</taxon>
        <taxon>Vertebrata</taxon>
        <taxon>Euteleostomi</taxon>
        <taxon>Actinopterygii</taxon>
        <taxon>Neopterygii</taxon>
        <taxon>Teleostei</taxon>
        <taxon>Notacanthiformes</taxon>
        <taxon>Halosauridae</taxon>
        <taxon>Aldrovandia</taxon>
    </lineage>
</organism>
<sequence length="105" mass="11277">MAGYYPDPLARGRSVCITLGDRAGYGSSPPAPNNTPATLIREKHLATAFFARGLGQPGQAAFLFATNGDMDRRFGFGAEQRSFLARGNTHSGVYAVRSQENLKIV</sequence>
<proteinExistence type="predicted"/>
<dbReference type="Proteomes" id="UP001221898">
    <property type="component" value="Unassembled WGS sequence"/>
</dbReference>
<reference evidence="1" key="1">
    <citation type="journal article" date="2023" name="Science">
        <title>Genome structures resolve the early diversification of teleost fishes.</title>
        <authorList>
            <person name="Parey E."/>
            <person name="Louis A."/>
            <person name="Montfort J."/>
            <person name="Bouchez O."/>
            <person name="Roques C."/>
            <person name="Iampietro C."/>
            <person name="Lluch J."/>
            <person name="Castinel A."/>
            <person name="Donnadieu C."/>
            <person name="Desvignes T."/>
            <person name="Floi Bucao C."/>
            <person name="Jouanno E."/>
            <person name="Wen M."/>
            <person name="Mejri S."/>
            <person name="Dirks R."/>
            <person name="Jansen H."/>
            <person name="Henkel C."/>
            <person name="Chen W.J."/>
            <person name="Zahm M."/>
            <person name="Cabau C."/>
            <person name="Klopp C."/>
            <person name="Thompson A.W."/>
            <person name="Robinson-Rechavi M."/>
            <person name="Braasch I."/>
            <person name="Lecointre G."/>
            <person name="Bobe J."/>
            <person name="Postlethwait J.H."/>
            <person name="Berthelot C."/>
            <person name="Roest Crollius H."/>
            <person name="Guiguen Y."/>
        </authorList>
    </citation>
    <scope>NUCLEOTIDE SEQUENCE</scope>
    <source>
        <strain evidence="1">NC1722</strain>
    </source>
</reference>
<dbReference type="AlphaFoldDB" id="A0AAD7T5Q9"/>
<accession>A0AAD7T5Q9</accession>
<dbReference type="EMBL" id="JAINUG010000011">
    <property type="protein sequence ID" value="KAJ8414841.1"/>
    <property type="molecule type" value="Genomic_DNA"/>
</dbReference>
<keyword evidence="2" id="KW-1185">Reference proteome</keyword>
<evidence type="ECO:0000313" key="2">
    <source>
        <dbReference type="Proteomes" id="UP001221898"/>
    </source>
</evidence>
<evidence type="ECO:0000313" key="1">
    <source>
        <dbReference type="EMBL" id="KAJ8414841.1"/>
    </source>
</evidence>
<name>A0AAD7T5Q9_9TELE</name>
<gene>
    <name evidence="1" type="ORF">AAFF_G00023640</name>
</gene>
<protein>
    <submittedName>
        <fullName evidence="1">Uncharacterized protein</fullName>
    </submittedName>
</protein>